<name>A0A367J4Z5_RHIST</name>
<gene>
    <name evidence="1" type="ORF">CU098_000325</name>
</gene>
<dbReference type="EMBL" id="PJQM01004283">
    <property type="protein sequence ID" value="RCH85012.1"/>
    <property type="molecule type" value="Genomic_DNA"/>
</dbReference>
<reference evidence="1 2" key="1">
    <citation type="journal article" date="2018" name="G3 (Bethesda)">
        <title>Phylogenetic and Phylogenomic Definition of Rhizopus Species.</title>
        <authorList>
            <person name="Gryganskyi A.P."/>
            <person name="Golan J."/>
            <person name="Dolatabadi S."/>
            <person name="Mondo S."/>
            <person name="Robb S."/>
            <person name="Idnurm A."/>
            <person name="Muszewska A."/>
            <person name="Steczkiewicz K."/>
            <person name="Masonjones S."/>
            <person name="Liao H.L."/>
            <person name="Gajdeczka M.T."/>
            <person name="Anike F."/>
            <person name="Vuek A."/>
            <person name="Anishchenko I.M."/>
            <person name="Voigt K."/>
            <person name="de Hoog G.S."/>
            <person name="Smith M.E."/>
            <person name="Heitman J."/>
            <person name="Vilgalys R."/>
            <person name="Stajich J.E."/>
        </authorList>
    </citation>
    <scope>NUCLEOTIDE SEQUENCE [LARGE SCALE GENOMIC DNA]</scope>
    <source>
        <strain evidence="1 2">LSU 92-RS-03</strain>
    </source>
</reference>
<dbReference type="OrthoDB" id="2205399at2759"/>
<accession>A0A367J4Z5</accession>
<keyword evidence="2" id="KW-1185">Reference proteome</keyword>
<dbReference type="Proteomes" id="UP000253551">
    <property type="component" value="Unassembled WGS sequence"/>
</dbReference>
<proteinExistence type="predicted"/>
<feature type="non-terminal residue" evidence="1">
    <location>
        <position position="1"/>
    </location>
</feature>
<sequence>LKNTPFEVTFIYGSNPMEPVALARTKIEKDPFRYKTYPDTPPTTPKMSTMKSTDKIEIIDCEKSSNSTEEVSAKENAHFGKIITKRERENNLPVKGRLLWLFNEGIKDHLRESDTQFRKHVQKSINFVTVSYVRKSLTTELHETKIRLLNLMITRLKKRCFCKKIFASFSSLSSSPIIQRDYNTNNIELKLIDCAGNTQDILSFFHTNIKFIRLCVIDSAGLSNDLDDVYNTLKLYKSVKEIVEDHGYRIEVIDRHSLLYDKKNISIQKFKNRTGCKRRAQT</sequence>
<dbReference type="AlphaFoldDB" id="A0A367J4Z5"/>
<comment type="caution">
    <text evidence="1">The sequence shown here is derived from an EMBL/GenBank/DDBJ whole genome shotgun (WGS) entry which is preliminary data.</text>
</comment>
<organism evidence="1 2">
    <name type="scientific">Rhizopus stolonifer</name>
    <name type="common">Rhizopus nigricans</name>
    <dbReference type="NCBI Taxonomy" id="4846"/>
    <lineage>
        <taxon>Eukaryota</taxon>
        <taxon>Fungi</taxon>
        <taxon>Fungi incertae sedis</taxon>
        <taxon>Mucoromycota</taxon>
        <taxon>Mucoromycotina</taxon>
        <taxon>Mucoromycetes</taxon>
        <taxon>Mucorales</taxon>
        <taxon>Mucorineae</taxon>
        <taxon>Rhizopodaceae</taxon>
        <taxon>Rhizopus</taxon>
    </lineage>
</organism>
<evidence type="ECO:0000313" key="1">
    <source>
        <dbReference type="EMBL" id="RCH85012.1"/>
    </source>
</evidence>
<protein>
    <submittedName>
        <fullName evidence="1">Uncharacterized protein</fullName>
    </submittedName>
</protein>
<evidence type="ECO:0000313" key="2">
    <source>
        <dbReference type="Proteomes" id="UP000253551"/>
    </source>
</evidence>